<sequence>MYWDPLPTVAASTNQPVAGAEELLLWPPESYLLGKWELRDWRNVPGPFYGAETDSCWAGRLVAPDHVVYEDERFGEVVFRQPRDVQETHRLLSAAWQDPFCGYAADGDQHWTLALIREWWAERARLAAWIEDLQRRWSVEGNEDEQEAATGLRAYAGYLADGVEGCLREYGFWLEHRRSARPGETLPDLG</sequence>
<gene>
    <name evidence="1" type="ORF">HNR67_004246</name>
</gene>
<evidence type="ECO:0008006" key="3">
    <source>
        <dbReference type="Google" id="ProtNLM"/>
    </source>
</evidence>
<dbReference type="AlphaFoldDB" id="A0A7W7FV45"/>
<dbReference type="RefSeq" id="WP_221489992.1">
    <property type="nucleotide sequence ID" value="NZ_BAAAUI010000041.1"/>
</dbReference>
<protein>
    <recommendedName>
        <fullName evidence="3">Ferredoxin</fullName>
    </recommendedName>
</protein>
<proteinExistence type="predicted"/>
<name>A0A7W7FV45_9PSEU</name>
<dbReference type="EMBL" id="JACHMH010000001">
    <property type="protein sequence ID" value="MBB4678128.1"/>
    <property type="molecule type" value="Genomic_DNA"/>
</dbReference>
<accession>A0A7W7FV45</accession>
<comment type="caution">
    <text evidence="1">The sequence shown here is derived from an EMBL/GenBank/DDBJ whole genome shotgun (WGS) entry which is preliminary data.</text>
</comment>
<dbReference type="Proteomes" id="UP000533598">
    <property type="component" value="Unassembled WGS sequence"/>
</dbReference>
<organism evidence="1 2">
    <name type="scientific">Crossiella cryophila</name>
    <dbReference type="NCBI Taxonomy" id="43355"/>
    <lineage>
        <taxon>Bacteria</taxon>
        <taxon>Bacillati</taxon>
        <taxon>Actinomycetota</taxon>
        <taxon>Actinomycetes</taxon>
        <taxon>Pseudonocardiales</taxon>
        <taxon>Pseudonocardiaceae</taxon>
        <taxon>Crossiella</taxon>
    </lineage>
</organism>
<evidence type="ECO:0000313" key="2">
    <source>
        <dbReference type="Proteomes" id="UP000533598"/>
    </source>
</evidence>
<reference evidence="1 2" key="1">
    <citation type="submission" date="2020-08" db="EMBL/GenBank/DDBJ databases">
        <title>Sequencing the genomes of 1000 actinobacteria strains.</title>
        <authorList>
            <person name="Klenk H.-P."/>
        </authorList>
    </citation>
    <scope>NUCLEOTIDE SEQUENCE [LARGE SCALE GENOMIC DNA]</scope>
    <source>
        <strain evidence="1 2">DSM 44230</strain>
    </source>
</reference>
<keyword evidence="2" id="KW-1185">Reference proteome</keyword>
<evidence type="ECO:0000313" key="1">
    <source>
        <dbReference type="EMBL" id="MBB4678128.1"/>
    </source>
</evidence>